<dbReference type="InterPro" id="IPR036388">
    <property type="entry name" value="WH-like_DNA-bd_sf"/>
</dbReference>
<dbReference type="Pfam" id="PF20239">
    <property type="entry name" value="DUF6596"/>
    <property type="match status" value="1"/>
</dbReference>
<dbReference type="InterPro" id="IPR007627">
    <property type="entry name" value="RNA_pol_sigma70_r2"/>
</dbReference>
<dbReference type="GO" id="GO:0003677">
    <property type="term" value="F:DNA binding"/>
    <property type="evidence" value="ECO:0007669"/>
    <property type="project" value="InterPro"/>
</dbReference>
<evidence type="ECO:0000259" key="2">
    <source>
        <dbReference type="Pfam" id="PF08281"/>
    </source>
</evidence>
<feature type="domain" description="RNA polymerase sigma-70 region 2" evidence="1">
    <location>
        <begin position="43"/>
        <end position="92"/>
    </location>
</feature>
<accession>A0A3B0UDW3</accession>
<dbReference type="InterPro" id="IPR013249">
    <property type="entry name" value="RNA_pol_sigma70_r4_t2"/>
</dbReference>
<sequence length="438" mass="49404">MGNYLSQFSNTQQDLAHQTAKAVEKLVREQWGKLLAALIGQIKDFQLAEDALQDAIESALIHWQRNGLPRSPTAWLLQTARRKAIDRIRRATNFNSKSDQIASQISMSHDLSELIKLDATEAALDKAPAIKDERLRLIFTCCHPAIDAKSRTALTLRTLGGLSTAEIARAFLDAENTMAQRLVRAKKKIKQANIPYSIPEGEQIPERLHTVLEVLYLIFNAGYFSTHGPAQLRINLSDEAIRLNKILLKLMPGNPEIEGLLALMLLHDSRRLARFDNAEEMIALKDQDRNIWDSNKIASGLDFLHTALNRKTPGPYQIQAAISAIHAQAKSHKSTDWKEIVGLYDELYRFLPNPVIALNRIVANSYFQSPDIALGQMNALEEKLQNYQPFFAAKADLLHRLGKIDAAEITYIRAIDLSDEDTTRLFLQKKLGQMLRQN</sequence>
<dbReference type="Pfam" id="PF08281">
    <property type="entry name" value="Sigma70_r4_2"/>
    <property type="match status" value="1"/>
</dbReference>
<gene>
    <name evidence="4" type="ORF">MNBD_ALPHA11-133</name>
</gene>
<dbReference type="GO" id="GO:0016987">
    <property type="term" value="F:sigma factor activity"/>
    <property type="evidence" value="ECO:0007669"/>
    <property type="project" value="InterPro"/>
</dbReference>
<dbReference type="InterPro" id="IPR046531">
    <property type="entry name" value="DUF6596"/>
</dbReference>
<dbReference type="PANTHER" id="PTHR47756:SF2">
    <property type="entry name" value="BLL6612 PROTEIN"/>
    <property type="match status" value="1"/>
</dbReference>
<dbReference type="EMBL" id="UOEQ01000467">
    <property type="protein sequence ID" value="VAW23457.1"/>
    <property type="molecule type" value="Genomic_DNA"/>
</dbReference>
<dbReference type="AlphaFoldDB" id="A0A3B0UDW3"/>
<proteinExistence type="predicted"/>
<protein>
    <submittedName>
        <fullName evidence="4">RNA polymerase ECF-type sigma factor</fullName>
    </submittedName>
</protein>
<feature type="domain" description="DUF6596" evidence="3">
    <location>
        <begin position="207"/>
        <end position="307"/>
    </location>
</feature>
<dbReference type="InterPro" id="IPR011990">
    <property type="entry name" value="TPR-like_helical_dom_sf"/>
</dbReference>
<evidence type="ECO:0000313" key="4">
    <source>
        <dbReference type="EMBL" id="VAW23457.1"/>
    </source>
</evidence>
<organism evidence="4">
    <name type="scientific">hydrothermal vent metagenome</name>
    <dbReference type="NCBI Taxonomy" id="652676"/>
    <lineage>
        <taxon>unclassified sequences</taxon>
        <taxon>metagenomes</taxon>
        <taxon>ecological metagenomes</taxon>
    </lineage>
</organism>
<dbReference type="Pfam" id="PF04542">
    <property type="entry name" value="Sigma70_r2"/>
    <property type="match status" value="1"/>
</dbReference>
<dbReference type="GO" id="GO:0006352">
    <property type="term" value="P:DNA-templated transcription initiation"/>
    <property type="evidence" value="ECO:0007669"/>
    <property type="project" value="InterPro"/>
</dbReference>
<dbReference type="SUPFAM" id="SSF48452">
    <property type="entry name" value="TPR-like"/>
    <property type="match status" value="1"/>
</dbReference>
<dbReference type="SUPFAM" id="SSF88946">
    <property type="entry name" value="Sigma2 domain of RNA polymerase sigma factors"/>
    <property type="match status" value="1"/>
</dbReference>
<dbReference type="SUPFAM" id="SSF88659">
    <property type="entry name" value="Sigma3 and sigma4 domains of RNA polymerase sigma factors"/>
    <property type="match status" value="1"/>
</dbReference>
<dbReference type="Gene3D" id="1.10.1740.10">
    <property type="match status" value="1"/>
</dbReference>
<evidence type="ECO:0000259" key="3">
    <source>
        <dbReference type="Pfam" id="PF20239"/>
    </source>
</evidence>
<reference evidence="4" key="1">
    <citation type="submission" date="2018-06" db="EMBL/GenBank/DDBJ databases">
        <authorList>
            <person name="Zhirakovskaya E."/>
        </authorList>
    </citation>
    <scope>NUCLEOTIDE SEQUENCE</scope>
</reference>
<evidence type="ECO:0000259" key="1">
    <source>
        <dbReference type="Pfam" id="PF04542"/>
    </source>
</evidence>
<feature type="domain" description="RNA polymerase sigma factor 70 region 4 type 2" evidence="2">
    <location>
        <begin position="139"/>
        <end position="189"/>
    </location>
</feature>
<dbReference type="Gene3D" id="1.10.10.10">
    <property type="entry name" value="Winged helix-like DNA-binding domain superfamily/Winged helix DNA-binding domain"/>
    <property type="match status" value="1"/>
</dbReference>
<name>A0A3B0UDW3_9ZZZZ</name>
<dbReference type="InterPro" id="IPR013324">
    <property type="entry name" value="RNA_pol_sigma_r3/r4-like"/>
</dbReference>
<dbReference type="InterPro" id="IPR013325">
    <property type="entry name" value="RNA_pol_sigma_r2"/>
</dbReference>
<dbReference type="PANTHER" id="PTHR47756">
    <property type="entry name" value="BLL6612 PROTEIN-RELATED"/>
    <property type="match status" value="1"/>
</dbReference>